<evidence type="ECO:0000313" key="2">
    <source>
        <dbReference type="Proteomes" id="UP001165960"/>
    </source>
</evidence>
<organism evidence="1 2">
    <name type="scientific">Entomophthora muscae</name>
    <dbReference type="NCBI Taxonomy" id="34485"/>
    <lineage>
        <taxon>Eukaryota</taxon>
        <taxon>Fungi</taxon>
        <taxon>Fungi incertae sedis</taxon>
        <taxon>Zoopagomycota</taxon>
        <taxon>Entomophthoromycotina</taxon>
        <taxon>Entomophthoromycetes</taxon>
        <taxon>Entomophthorales</taxon>
        <taxon>Entomophthoraceae</taxon>
        <taxon>Entomophthora</taxon>
    </lineage>
</organism>
<gene>
    <name evidence="1" type="ORF">DSO57_1035493</name>
</gene>
<name>A0ACC2TAH4_9FUNG</name>
<comment type="caution">
    <text evidence="1">The sequence shown here is derived from an EMBL/GenBank/DDBJ whole genome shotgun (WGS) entry which is preliminary data.</text>
</comment>
<accession>A0ACC2TAH4</accession>
<evidence type="ECO:0000313" key="1">
    <source>
        <dbReference type="EMBL" id="KAJ9071587.1"/>
    </source>
</evidence>
<protein>
    <submittedName>
        <fullName evidence="1">Uncharacterized protein</fullName>
    </submittedName>
</protein>
<keyword evidence="2" id="KW-1185">Reference proteome</keyword>
<reference evidence="1" key="1">
    <citation type="submission" date="2022-04" db="EMBL/GenBank/DDBJ databases">
        <title>Genome of the entomopathogenic fungus Entomophthora muscae.</title>
        <authorList>
            <person name="Elya C."/>
            <person name="Lovett B.R."/>
            <person name="Lee E."/>
            <person name="Macias A.M."/>
            <person name="Hajek A.E."/>
            <person name="De Bivort B.L."/>
            <person name="Kasson M.T."/>
            <person name="De Fine Licht H.H."/>
            <person name="Stajich J.E."/>
        </authorList>
    </citation>
    <scope>NUCLEOTIDE SEQUENCE</scope>
    <source>
        <strain evidence="1">Berkeley</strain>
    </source>
</reference>
<sequence length="326" mass="36539">MKLFASVFFFVGFSAVEANGGQQSAAVNGLHHLRQLISQVDEANAQGKVGRTQYQLPLPRPQYNLGPGELEYFLQHSLIAGCDSQTIEANRCFCQDKFVMASVFLNTTMDAQAVVAVDPRNKLVVVSYRATVSQINWDTNEDYQLVSYPNIGGNTMVHQGHLRHLLSIHYQMEPHVLQYLSDPRFSGYTLHLTGYSLGASVAAISLPIWQNALASHGFNNRIQMFTYSGSRPGNLEFALHLESMHIPIIRYAKKGDVVPHVPDQNMGYSQVGQEYYDDGSLGMRHDPVKCSPILMEDINCSLGDTRFRPLNHVTPFQNQRMNPPYC</sequence>
<dbReference type="Proteomes" id="UP001165960">
    <property type="component" value="Unassembled WGS sequence"/>
</dbReference>
<dbReference type="EMBL" id="QTSX02003155">
    <property type="protein sequence ID" value="KAJ9071587.1"/>
    <property type="molecule type" value="Genomic_DNA"/>
</dbReference>
<proteinExistence type="predicted"/>